<gene>
    <name evidence="8" type="ORF">G3O08_11360</name>
</gene>
<keyword evidence="2" id="KW-1277">Toxin-antitoxin system</keyword>
<dbReference type="GO" id="GO:0016787">
    <property type="term" value="F:hydrolase activity"/>
    <property type="evidence" value="ECO:0007669"/>
    <property type="project" value="UniProtKB-KW"/>
</dbReference>
<evidence type="ECO:0000256" key="5">
    <source>
        <dbReference type="ARBA" id="ARBA00022801"/>
    </source>
</evidence>
<keyword evidence="5" id="KW-0378">Hydrolase</keyword>
<dbReference type="SUPFAM" id="SSF54786">
    <property type="entry name" value="YcfA/nrd intein domain"/>
    <property type="match status" value="1"/>
</dbReference>
<proteinExistence type="inferred from homology"/>
<dbReference type="GO" id="GO:0003729">
    <property type="term" value="F:mRNA binding"/>
    <property type="evidence" value="ECO:0007669"/>
    <property type="project" value="InterPro"/>
</dbReference>
<keyword evidence="9" id="KW-1185">Reference proteome</keyword>
<evidence type="ECO:0000256" key="7">
    <source>
        <dbReference type="ARBA" id="ARBA00023016"/>
    </source>
</evidence>
<dbReference type="EMBL" id="JAAGVY010000019">
    <property type="protein sequence ID" value="NEN24098.1"/>
    <property type="molecule type" value="Genomic_DNA"/>
</dbReference>
<evidence type="ECO:0000256" key="2">
    <source>
        <dbReference type="ARBA" id="ARBA00022649"/>
    </source>
</evidence>
<evidence type="ECO:0000256" key="4">
    <source>
        <dbReference type="ARBA" id="ARBA00022759"/>
    </source>
</evidence>
<comment type="caution">
    <text evidence="8">The sequence shown here is derived from an EMBL/GenBank/DDBJ whole genome shotgun (WGS) entry which is preliminary data.</text>
</comment>
<comment type="similarity">
    <text evidence="1">Belongs to the HicA mRNA interferase family.</text>
</comment>
<accession>A0A7K3WRD8</accession>
<keyword evidence="4" id="KW-0255">Endonuclease</keyword>
<keyword evidence="3" id="KW-0540">Nuclease</keyword>
<sequence length="44" mass="5159">MKHSDGRITTIPVHKNEDLPKGLLRKIMREDLKVDISEFENLIK</sequence>
<dbReference type="Gene3D" id="3.30.920.30">
    <property type="entry name" value="Hypothetical protein"/>
    <property type="match status" value="1"/>
</dbReference>
<keyword evidence="6" id="KW-0694">RNA-binding</keyword>
<evidence type="ECO:0000256" key="6">
    <source>
        <dbReference type="ARBA" id="ARBA00022884"/>
    </source>
</evidence>
<evidence type="ECO:0000256" key="3">
    <source>
        <dbReference type="ARBA" id="ARBA00022722"/>
    </source>
</evidence>
<dbReference type="InterPro" id="IPR038570">
    <property type="entry name" value="HicA_sf"/>
</dbReference>
<dbReference type="InterPro" id="IPR012933">
    <property type="entry name" value="HicA_mRNA_interferase"/>
</dbReference>
<name>A0A7K3WRD8_9FLAO</name>
<evidence type="ECO:0000313" key="8">
    <source>
        <dbReference type="EMBL" id="NEN24098.1"/>
    </source>
</evidence>
<keyword evidence="7" id="KW-0346">Stress response</keyword>
<organism evidence="8 9">
    <name type="scientific">Cryomorpha ignava</name>
    <dbReference type="NCBI Taxonomy" id="101383"/>
    <lineage>
        <taxon>Bacteria</taxon>
        <taxon>Pseudomonadati</taxon>
        <taxon>Bacteroidota</taxon>
        <taxon>Flavobacteriia</taxon>
        <taxon>Flavobacteriales</taxon>
        <taxon>Cryomorphaceae</taxon>
        <taxon>Cryomorpha</taxon>
    </lineage>
</organism>
<dbReference type="GO" id="GO:0004519">
    <property type="term" value="F:endonuclease activity"/>
    <property type="evidence" value="ECO:0007669"/>
    <property type="project" value="UniProtKB-KW"/>
</dbReference>
<dbReference type="RefSeq" id="WP_163285492.1">
    <property type="nucleotide sequence ID" value="NZ_JAAGVY010000019.1"/>
</dbReference>
<protein>
    <submittedName>
        <fullName evidence="8">Addiction module toxin, HicA family</fullName>
    </submittedName>
</protein>
<evidence type="ECO:0000313" key="9">
    <source>
        <dbReference type="Proteomes" id="UP000486602"/>
    </source>
</evidence>
<reference evidence="8 9" key="1">
    <citation type="submission" date="2020-02" db="EMBL/GenBank/DDBJ databases">
        <title>Out from the shadows clarifying the taxonomy of the family Cryomorphaceae and related taxa by utilizing the GTDB taxonomic framework.</title>
        <authorList>
            <person name="Bowman J.P."/>
        </authorList>
    </citation>
    <scope>NUCLEOTIDE SEQUENCE [LARGE SCALE GENOMIC DNA]</scope>
    <source>
        <strain evidence="8 9">QSSC 1-22</strain>
    </source>
</reference>
<dbReference type="AlphaFoldDB" id="A0A7K3WRD8"/>
<evidence type="ECO:0000256" key="1">
    <source>
        <dbReference type="ARBA" id="ARBA00006620"/>
    </source>
</evidence>
<dbReference type="Pfam" id="PF07927">
    <property type="entry name" value="HicA_toxin"/>
    <property type="match status" value="1"/>
</dbReference>
<dbReference type="Proteomes" id="UP000486602">
    <property type="component" value="Unassembled WGS sequence"/>
</dbReference>